<protein>
    <submittedName>
        <fullName evidence="3">Uncharacterized protein</fullName>
    </submittedName>
</protein>
<organism evidence="3 4">
    <name type="scientific">Acer yangbiense</name>
    <dbReference type="NCBI Taxonomy" id="1000413"/>
    <lineage>
        <taxon>Eukaryota</taxon>
        <taxon>Viridiplantae</taxon>
        <taxon>Streptophyta</taxon>
        <taxon>Embryophyta</taxon>
        <taxon>Tracheophyta</taxon>
        <taxon>Spermatophyta</taxon>
        <taxon>Magnoliopsida</taxon>
        <taxon>eudicotyledons</taxon>
        <taxon>Gunneridae</taxon>
        <taxon>Pentapetalae</taxon>
        <taxon>rosids</taxon>
        <taxon>malvids</taxon>
        <taxon>Sapindales</taxon>
        <taxon>Sapindaceae</taxon>
        <taxon>Hippocastanoideae</taxon>
        <taxon>Acereae</taxon>
        <taxon>Acer</taxon>
    </lineage>
</organism>
<keyword evidence="4" id="KW-1185">Reference proteome</keyword>
<dbReference type="EMBL" id="VAHF01000013">
    <property type="protein sequence ID" value="TXG46864.1"/>
    <property type="molecule type" value="Genomic_DNA"/>
</dbReference>
<dbReference type="Proteomes" id="UP000323000">
    <property type="component" value="Chromosome 13"/>
</dbReference>
<dbReference type="PANTHER" id="PTHR24177">
    <property type="entry name" value="CASKIN"/>
    <property type="match status" value="1"/>
</dbReference>
<evidence type="ECO:0000256" key="1">
    <source>
        <dbReference type="PROSITE-ProRule" id="PRU00023"/>
    </source>
</evidence>
<proteinExistence type="predicted"/>
<dbReference type="PROSITE" id="PS50088">
    <property type="entry name" value="ANK_REPEAT"/>
    <property type="match status" value="1"/>
</dbReference>
<dbReference type="OrthoDB" id="1923662at2759"/>
<keyword evidence="2" id="KW-0812">Transmembrane</keyword>
<dbReference type="InterPro" id="IPR036770">
    <property type="entry name" value="Ankyrin_rpt-contain_sf"/>
</dbReference>
<dbReference type="GO" id="GO:0016020">
    <property type="term" value="C:membrane"/>
    <property type="evidence" value="ECO:0007669"/>
    <property type="project" value="TreeGrafter"/>
</dbReference>
<dbReference type="Pfam" id="PF12796">
    <property type="entry name" value="Ank_2"/>
    <property type="match status" value="1"/>
</dbReference>
<accession>A0A5C7GPY9</accession>
<evidence type="ECO:0000313" key="4">
    <source>
        <dbReference type="Proteomes" id="UP000323000"/>
    </source>
</evidence>
<feature type="transmembrane region" description="Helical" evidence="2">
    <location>
        <begin position="345"/>
        <end position="367"/>
    </location>
</feature>
<feature type="repeat" description="ANK" evidence="1">
    <location>
        <begin position="30"/>
        <end position="57"/>
    </location>
</feature>
<dbReference type="SUPFAM" id="SSF48403">
    <property type="entry name" value="Ankyrin repeat"/>
    <property type="match status" value="1"/>
</dbReference>
<evidence type="ECO:0000313" key="3">
    <source>
        <dbReference type="EMBL" id="TXG46864.1"/>
    </source>
</evidence>
<comment type="caution">
    <text evidence="3">The sequence shown here is derived from an EMBL/GenBank/DDBJ whole genome shotgun (WGS) entry which is preliminary data.</text>
</comment>
<keyword evidence="1" id="KW-0040">ANK repeat</keyword>
<sequence length="523" mass="60368">MHEAAICRNLEAVRLLVAENNELLRLENADGETPLFRAAAYGNTEIVKFLAYQGSQIVTNFQKKKQLNDNHCRRNDDTSILHIAIAGKHFGTALELLKLDPELANLEDKDGSDLYYLLDKMSSSLKSLPIGCGNNDEEDNIQILPEMCCWLPQWTSFQTRRLEALVSCFRSVCFHAFAMFVFRLSLKVSHLIYVSIWRFIIAVVKRIWKEKRGYKLASKLADELALELVDHRKQNILHVAAMYRQKEIFNFVKGKEIQKNRLARQIDINDYTILHCVADMEYYEGGTGPPYHLLREELEWFDSVKEITPTYYTMLEAKNQMTAWDFFKITHENQRQEAQKCIKNTCQLCITIAILVFFFVLAAAAFTPQPAFLPVFHRPGYYLLILFLDCRCYVPLFASHIASQVEIFPCLDPKTTESRLCLAFCVGGNNHARVCIDSLPLHHPSSFGRPTTVVEDESRMHHCIPPFELVVIDILPVVRVVYTGFEEHFQPHYSLRFTTSLSQVSWELNWSVLQEDKKVEIDP</sequence>
<keyword evidence="2" id="KW-0472">Membrane</keyword>
<dbReference type="InterPro" id="IPR002110">
    <property type="entry name" value="Ankyrin_rpt"/>
</dbReference>
<reference evidence="4" key="1">
    <citation type="journal article" date="2019" name="Gigascience">
        <title>De novo genome assembly of the endangered Acer yangbiense, a plant species with extremely small populations endemic to Yunnan Province, China.</title>
        <authorList>
            <person name="Yang J."/>
            <person name="Wariss H.M."/>
            <person name="Tao L."/>
            <person name="Zhang R."/>
            <person name="Yun Q."/>
            <person name="Hollingsworth P."/>
            <person name="Dao Z."/>
            <person name="Luo G."/>
            <person name="Guo H."/>
            <person name="Ma Y."/>
            <person name="Sun W."/>
        </authorList>
    </citation>
    <scope>NUCLEOTIDE SEQUENCE [LARGE SCALE GENOMIC DNA]</scope>
    <source>
        <strain evidence="4">cv. Malutang</strain>
    </source>
</reference>
<name>A0A5C7GPY9_9ROSI</name>
<evidence type="ECO:0000256" key="2">
    <source>
        <dbReference type="SAM" id="Phobius"/>
    </source>
</evidence>
<feature type="transmembrane region" description="Helical" evidence="2">
    <location>
        <begin position="190"/>
        <end position="208"/>
    </location>
</feature>
<keyword evidence="2" id="KW-1133">Transmembrane helix</keyword>
<dbReference type="PROSITE" id="PS50297">
    <property type="entry name" value="ANK_REP_REGION"/>
    <property type="match status" value="1"/>
</dbReference>
<dbReference type="AlphaFoldDB" id="A0A5C7GPY9"/>
<dbReference type="PANTHER" id="PTHR24177:SF215">
    <property type="entry name" value="PGG DOMAIN-CONTAINING PROTEIN"/>
    <property type="match status" value="1"/>
</dbReference>
<dbReference type="Gene3D" id="1.25.40.20">
    <property type="entry name" value="Ankyrin repeat-containing domain"/>
    <property type="match status" value="1"/>
</dbReference>
<gene>
    <name evidence="3" type="ORF">EZV62_026158</name>
</gene>
<dbReference type="SMART" id="SM00248">
    <property type="entry name" value="ANK"/>
    <property type="match status" value="3"/>
</dbReference>